<name>A0A5B7KF09_PORTR</name>
<accession>A0A5B7KF09</accession>
<proteinExistence type="predicted"/>
<evidence type="ECO:0000313" key="1">
    <source>
        <dbReference type="EMBL" id="MPD05456.1"/>
    </source>
</evidence>
<sequence length="90" mass="9837">MKNEFNKQRYSSNKIRNPRDCLECQSFTSDSPKVREGGGADGCLSLLSGLTLPSSRTFQLSTLNVMSLGCAVCAVVYLTTHTPIHQVITL</sequence>
<keyword evidence="2" id="KW-1185">Reference proteome</keyword>
<dbReference type="EMBL" id="VSRR010146088">
    <property type="protein sequence ID" value="MPD05456.1"/>
    <property type="molecule type" value="Genomic_DNA"/>
</dbReference>
<gene>
    <name evidence="1" type="ORF">E2C01_101201</name>
</gene>
<reference evidence="1 2" key="1">
    <citation type="submission" date="2019-05" db="EMBL/GenBank/DDBJ databases">
        <title>Another draft genome of Portunus trituberculatus and its Hox gene families provides insights of decapod evolution.</title>
        <authorList>
            <person name="Jeong J.-H."/>
            <person name="Song I."/>
            <person name="Kim S."/>
            <person name="Choi T."/>
            <person name="Kim D."/>
            <person name="Ryu S."/>
            <person name="Kim W."/>
        </authorList>
    </citation>
    <scope>NUCLEOTIDE SEQUENCE [LARGE SCALE GENOMIC DNA]</scope>
    <source>
        <tissue evidence="1">Muscle</tissue>
    </source>
</reference>
<evidence type="ECO:0000313" key="2">
    <source>
        <dbReference type="Proteomes" id="UP000324222"/>
    </source>
</evidence>
<comment type="caution">
    <text evidence="1">The sequence shown here is derived from an EMBL/GenBank/DDBJ whole genome shotgun (WGS) entry which is preliminary data.</text>
</comment>
<organism evidence="1 2">
    <name type="scientific">Portunus trituberculatus</name>
    <name type="common">Swimming crab</name>
    <name type="synonym">Neptunus trituberculatus</name>
    <dbReference type="NCBI Taxonomy" id="210409"/>
    <lineage>
        <taxon>Eukaryota</taxon>
        <taxon>Metazoa</taxon>
        <taxon>Ecdysozoa</taxon>
        <taxon>Arthropoda</taxon>
        <taxon>Crustacea</taxon>
        <taxon>Multicrustacea</taxon>
        <taxon>Malacostraca</taxon>
        <taxon>Eumalacostraca</taxon>
        <taxon>Eucarida</taxon>
        <taxon>Decapoda</taxon>
        <taxon>Pleocyemata</taxon>
        <taxon>Brachyura</taxon>
        <taxon>Eubrachyura</taxon>
        <taxon>Portunoidea</taxon>
        <taxon>Portunidae</taxon>
        <taxon>Portuninae</taxon>
        <taxon>Portunus</taxon>
    </lineage>
</organism>
<protein>
    <submittedName>
        <fullName evidence="1">Uncharacterized protein</fullName>
    </submittedName>
</protein>
<dbReference type="AlphaFoldDB" id="A0A5B7KF09"/>
<dbReference type="Proteomes" id="UP000324222">
    <property type="component" value="Unassembled WGS sequence"/>
</dbReference>